<dbReference type="eggNOG" id="COG0265">
    <property type="taxonomic scope" value="Bacteria"/>
</dbReference>
<dbReference type="InterPro" id="IPR001940">
    <property type="entry name" value="Peptidase_S1C"/>
</dbReference>
<dbReference type="STRING" id="714943.Mucpa_5363"/>
<dbReference type="InterPro" id="IPR043504">
    <property type="entry name" value="Peptidase_S1_PA_chymotrypsin"/>
</dbReference>
<dbReference type="EMBL" id="CM001403">
    <property type="protein sequence ID" value="EHQ29437.1"/>
    <property type="molecule type" value="Genomic_DNA"/>
</dbReference>
<keyword evidence="2" id="KW-1185">Reference proteome</keyword>
<reference evidence="1" key="1">
    <citation type="submission" date="2011-09" db="EMBL/GenBank/DDBJ databases">
        <title>The permanent draft genome of Mucilaginibacter paludis DSM 18603.</title>
        <authorList>
            <consortium name="US DOE Joint Genome Institute (JGI-PGF)"/>
            <person name="Lucas S."/>
            <person name="Han J."/>
            <person name="Lapidus A."/>
            <person name="Bruce D."/>
            <person name="Goodwin L."/>
            <person name="Pitluck S."/>
            <person name="Peters L."/>
            <person name="Kyrpides N."/>
            <person name="Mavromatis K."/>
            <person name="Ivanova N."/>
            <person name="Mikhailova N."/>
            <person name="Held B."/>
            <person name="Detter J.C."/>
            <person name="Tapia R."/>
            <person name="Han C."/>
            <person name="Land M."/>
            <person name="Hauser L."/>
            <person name="Markowitz V."/>
            <person name="Cheng J.-F."/>
            <person name="Hugenholtz P."/>
            <person name="Woyke T."/>
            <person name="Wu D."/>
            <person name="Tindall B."/>
            <person name="Brambilla E."/>
            <person name="Klenk H.-P."/>
            <person name="Eisen J.A."/>
        </authorList>
    </citation>
    <scope>NUCLEOTIDE SEQUENCE [LARGE SCALE GENOMIC DNA]</scope>
    <source>
        <strain evidence="1">DSM 18603</strain>
    </source>
</reference>
<dbReference type="OrthoDB" id="9766361at2"/>
<name>H1Y7L6_9SPHI</name>
<dbReference type="GO" id="GO:0006508">
    <property type="term" value="P:proteolysis"/>
    <property type="evidence" value="ECO:0007669"/>
    <property type="project" value="InterPro"/>
</dbReference>
<organism evidence="1 2">
    <name type="scientific">Mucilaginibacter paludis DSM 18603</name>
    <dbReference type="NCBI Taxonomy" id="714943"/>
    <lineage>
        <taxon>Bacteria</taxon>
        <taxon>Pseudomonadati</taxon>
        <taxon>Bacteroidota</taxon>
        <taxon>Sphingobacteriia</taxon>
        <taxon>Sphingobacteriales</taxon>
        <taxon>Sphingobacteriaceae</taxon>
        <taxon>Mucilaginibacter</taxon>
    </lineage>
</organism>
<dbReference type="RefSeq" id="WP_008510642.1">
    <property type="nucleotide sequence ID" value="NZ_CM001403.1"/>
</dbReference>
<dbReference type="AlphaFoldDB" id="H1Y7L6"/>
<protein>
    <submittedName>
        <fullName evidence="1">Peptidase S1 and S6 chymotrypsin/Hap</fullName>
    </submittedName>
</protein>
<dbReference type="Pfam" id="PF13365">
    <property type="entry name" value="Trypsin_2"/>
    <property type="match status" value="1"/>
</dbReference>
<dbReference type="PANTHER" id="PTHR43019">
    <property type="entry name" value="SERINE ENDOPROTEASE DEGS"/>
    <property type="match status" value="1"/>
</dbReference>
<dbReference type="SUPFAM" id="SSF50494">
    <property type="entry name" value="Trypsin-like serine proteases"/>
    <property type="match status" value="1"/>
</dbReference>
<dbReference type="PRINTS" id="PR00834">
    <property type="entry name" value="PROTEASES2C"/>
</dbReference>
<dbReference type="Gene3D" id="2.40.10.10">
    <property type="entry name" value="Trypsin-like serine proteases"/>
    <property type="match status" value="2"/>
</dbReference>
<proteinExistence type="predicted"/>
<dbReference type="PANTHER" id="PTHR43019:SF23">
    <property type="entry name" value="PROTEASE DO-LIKE 5, CHLOROPLASTIC"/>
    <property type="match status" value="1"/>
</dbReference>
<sequence length="369" mass="41532">MSDIELIAIVERYLNGEMSADERLRFEVLRRENTEVDSTVKEHQEFTNRLKQYGERLEFESLLNAIHDEIDVQTLKDEFVHHPSIIVRLWRNHHSKISMAASIAIFAVLGTLFFTGYLKTQDQQSELVAMRRRVDREVRSNENFRRTTTAMIKDIRDAKKSIDHNKYAGSGFAVSADGYIVTNNHVISGADSVYIQNSAGDEYRVKTVYTDPKYDIAILKIVDRSFTRLSSLPYGFKRTKSDLGEDVYTVGYPGDDFTYVPGNLSAATGFNGDTINYRISIPVNPGNSGGPVLDSKGNVIGIISARASQAEGAAFAIKSKYLQKAINAIPSDSLKSKINLNTRNSIASMTRVQQIKKIQNYIFMVKVYN</sequence>
<accession>H1Y7L6</accession>
<dbReference type="HOGENOM" id="CLU_760100_0_0_10"/>
<dbReference type="InterPro" id="IPR009003">
    <property type="entry name" value="Peptidase_S1_PA"/>
</dbReference>
<dbReference type="GO" id="GO:0004252">
    <property type="term" value="F:serine-type endopeptidase activity"/>
    <property type="evidence" value="ECO:0007669"/>
    <property type="project" value="InterPro"/>
</dbReference>
<evidence type="ECO:0000313" key="2">
    <source>
        <dbReference type="Proteomes" id="UP000002774"/>
    </source>
</evidence>
<gene>
    <name evidence="1" type="ORF">Mucpa_5363</name>
</gene>
<dbReference type="Proteomes" id="UP000002774">
    <property type="component" value="Chromosome"/>
</dbReference>
<evidence type="ECO:0000313" key="1">
    <source>
        <dbReference type="EMBL" id="EHQ29437.1"/>
    </source>
</evidence>